<gene>
    <name evidence="1" type="ORF">SAMN04488090_0193</name>
</gene>
<reference evidence="1 2" key="1">
    <citation type="submission" date="2016-10" db="EMBL/GenBank/DDBJ databases">
        <authorList>
            <person name="de Groot N.N."/>
        </authorList>
    </citation>
    <scope>NUCLEOTIDE SEQUENCE [LARGE SCALE GENOMIC DNA]</scope>
    <source>
        <strain evidence="1 2">DSM 21668</strain>
    </source>
</reference>
<accession>A0A1G9HTN4</accession>
<dbReference type="Proteomes" id="UP000198901">
    <property type="component" value="Unassembled WGS sequence"/>
</dbReference>
<dbReference type="InterPro" id="IPR041662">
    <property type="entry name" value="SusD-like_2"/>
</dbReference>
<dbReference type="RefSeq" id="WP_093196595.1">
    <property type="nucleotide sequence ID" value="NZ_FNGS01000001.1"/>
</dbReference>
<name>A0A1G9HTN4_9BACT</name>
<protein>
    <submittedName>
        <fullName evidence="1">Starch-binding associating with outer membrane</fullName>
    </submittedName>
</protein>
<dbReference type="Gene3D" id="1.25.40.390">
    <property type="match status" value="1"/>
</dbReference>
<dbReference type="SUPFAM" id="SSF48452">
    <property type="entry name" value="TPR-like"/>
    <property type="match status" value="1"/>
</dbReference>
<dbReference type="OrthoDB" id="843771at2"/>
<dbReference type="Pfam" id="PF12771">
    <property type="entry name" value="SusD-like_2"/>
    <property type="match status" value="1"/>
</dbReference>
<dbReference type="STRING" id="563176.SAMN04488090_0193"/>
<dbReference type="EMBL" id="FNGS01000001">
    <property type="protein sequence ID" value="SDL16074.1"/>
    <property type="molecule type" value="Genomic_DNA"/>
</dbReference>
<keyword evidence="2" id="KW-1185">Reference proteome</keyword>
<dbReference type="AlphaFoldDB" id="A0A1G9HTN4"/>
<dbReference type="InterPro" id="IPR011990">
    <property type="entry name" value="TPR-like_helical_dom_sf"/>
</dbReference>
<evidence type="ECO:0000313" key="1">
    <source>
        <dbReference type="EMBL" id="SDL16074.1"/>
    </source>
</evidence>
<dbReference type="PROSITE" id="PS51257">
    <property type="entry name" value="PROKAR_LIPOPROTEIN"/>
    <property type="match status" value="1"/>
</dbReference>
<sequence length="561" mass="62959">MKRALLLISLVALGLTSCDRQKFAELNTDPDAILNIPPQYELTTGLLNIHQNSFEYYYDYNRAIYYWAQSFVTLTGNSANVYEGSGNLNQRYGNFYSQVGNRLVDVQQIIDKLPEAEKAKYVYLKAITGIPLAYYAWYTSDVNGSIPYTEAFKARYTTPALLTPKYDTQEALYQTLDDQLKAIITVLKTPQTVEQVSLKDNDIYFDGDPAKWIKTANALRLKIAFRLMKRNPDKLKSLATEILADEASLMSSTADDWKFIAGTPFSSGGNYNPTSNSSVSGSKNLIDFMWTTADPRLRVFFQPSPFTKERFDAAKAQGKIPASFAWDGQLYRGQYADPDASLDASKNTYFQAIEYTVGTEKRSDRLPSSVQSRLFYGAFNSGTGQTTFPLITYADLCFMRAELAARNILGTDAQGWYYKGIEASLQNYDDMARYSKLDDYKALTAAEVTAYKASPGVVWDAANGLEQILVQQYLNYFKNQNEAWAVIKRTGFPSVSGKILKLETVHQGGTEQKMPRRFAIAIPTVTDLNYKNATDAIADQQKDPSFGGPSDITGRVWWDKP</sequence>
<proteinExistence type="predicted"/>
<organism evidence="1 2">
    <name type="scientific">Siphonobacter aquaeclarae</name>
    <dbReference type="NCBI Taxonomy" id="563176"/>
    <lineage>
        <taxon>Bacteria</taxon>
        <taxon>Pseudomonadati</taxon>
        <taxon>Bacteroidota</taxon>
        <taxon>Cytophagia</taxon>
        <taxon>Cytophagales</taxon>
        <taxon>Cytophagaceae</taxon>
        <taxon>Siphonobacter</taxon>
    </lineage>
</organism>
<evidence type="ECO:0000313" key="2">
    <source>
        <dbReference type="Proteomes" id="UP000198901"/>
    </source>
</evidence>